<evidence type="ECO:0000313" key="2">
    <source>
        <dbReference type="Proteomes" id="UP001152877"/>
    </source>
</evidence>
<organism evidence="1 2">
    <name type="scientific">Streptococcus suis</name>
    <dbReference type="NCBI Taxonomy" id="1307"/>
    <lineage>
        <taxon>Bacteria</taxon>
        <taxon>Bacillati</taxon>
        <taxon>Bacillota</taxon>
        <taxon>Bacilli</taxon>
        <taxon>Lactobacillales</taxon>
        <taxon>Streptococcaceae</taxon>
        <taxon>Streptococcus</taxon>
    </lineage>
</organism>
<dbReference type="RefSeq" id="WP_024377381.1">
    <property type="nucleotide sequence ID" value="NZ_JANFMI010000016.1"/>
</dbReference>
<gene>
    <name evidence="1" type="ORF">NOL11_05555</name>
</gene>
<reference evidence="1" key="1">
    <citation type="submission" date="2022-07" db="EMBL/GenBank/DDBJ databases">
        <title>Whole Genome Sequencing of Streptococcus suis.</title>
        <authorList>
            <person name="Dai X."/>
            <person name="Huang J."/>
            <person name="Wang L."/>
        </authorList>
    </citation>
    <scope>NUCLEOTIDE SEQUENCE</scope>
    <source>
        <strain evidence="1">HDJ11</strain>
    </source>
</reference>
<evidence type="ECO:0000313" key="1">
    <source>
        <dbReference type="EMBL" id="MDG4516432.1"/>
    </source>
</evidence>
<sequence>MRNQNNLQNINRNTIFARGKIIEINDKDSTPSFILFIRNGAGRKHTYLTLRYDPNILYPIKGTNVYIEGHLNNVINSNKFKNQHYFADNLTVVQTEISNYFNLSKSNGFAFPKHFAKFFVYGTVLNRSVNYNSIWIEVTVKDENENVVKIQYSKKMRVNDINLSVGDKVCIYALPISTEKDIEGEIVNFETLIAEDIVIENE</sequence>
<dbReference type="EMBL" id="JANFMI010000016">
    <property type="protein sequence ID" value="MDG4516432.1"/>
    <property type="molecule type" value="Genomic_DNA"/>
</dbReference>
<name>A0A9X4MWV3_STRSU</name>
<dbReference type="AlphaFoldDB" id="A0A9X4MWV3"/>
<comment type="caution">
    <text evidence="1">The sequence shown here is derived from an EMBL/GenBank/DDBJ whole genome shotgun (WGS) entry which is preliminary data.</text>
</comment>
<accession>A0A9X4MWV3</accession>
<proteinExistence type="predicted"/>
<protein>
    <submittedName>
        <fullName evidence="1">Uncharacterized protein</fullName>
    </submittedName>
</protein>
<dbReference type="Proteomes" id="UP001152877">
    <property type="component" value="Unassembled WGS sequence"/>
</dbReference>